<dbReference type="AlphaFoldDB" id="A0AAU2HDK5"/>
<dbReference type="GO" id="GO:0046872">
    <property type="term" value="F:metal ion binding"/>
    <property type="evidence" value="ECO:0007669"/>
    <property type="project" value="UniProtKB-KW"/>
</dbReference>
<dbReference type="InterPro" id="IPR050072">
    <property type="entry name" value="Peptidase_M20A"/>
</dbReference>
<dbReference type="GO" id="GO:0006526">
    <property type="term" value="P:L-arginine biosynthetic process"/>
    <property type="evidence" value="ECO:0007669"/>
    <property type="project" value="TreeGrafter"/>
</dbReference>
<reference evidence="4" key="1">
    <citation type="submission" date="2022-10" db="EMBL/GenBank/DDBJ databases">
        <title>The complete genomes of actinobacterial strains from the NBC collection.</title>
        <authorList>
            <person name="Joergensen T.S."/>
            <person name="Alvarez Arevalo M."/>
            <person name="Sterndorff E.B."/>
            <person name="Faurdal D."/>
            <person name="Vuksanovic O."/>
            <person name="Mourched A.-S."/>
            <person name="Charusanti P."/>
            <person name="Shaw S."/>
            <person name="Blin K."/>
            <person name="Weber T."/>
        </authorList>
    </citation>
    <scope>NUCLEOTIDE SEQUENCE</scope>
    <source>
        <strain evidence="4">NBC_00060</strain>
    </source>
</reference>
<proteinExistence type="predicted"/>
<keyword evidence="1" id="KW-0479">Metal-binding</keyword>
<feature type="domain" description="Peptidase M20 dimerisation" evidence="3">
    <location>
        <begin position="192"/>
        <end position="299"/>
    </location>
</feature>
<evidence type="ECO:0000256" key="2">
    <source>
        <dbReference type="ARBA" id="ARBA00022801"/>
    </source>
</evidence>
<dbReference type="InterPro" id="IPR036264">
    <property type="entry name" value="Bact_exopeptidase_dim_dom"/>
</dbReference>
<sequence length="404" mass="42122">MARRHVSEDLVARAAQRSASVIELAQELIRRPSRGGIDDYAPVLGVVEGWLSGRALPHRRLHDEQGQLVGLLVEIEGGRPGSWWTLDACVDTASFGDESAWSFPPTVGDVESGWLRGRGAADSKLAASVFVHIAADVHACAASLHGGLAVLLDVDEHTGDFGGARAYLADPEAARPAGVMIGYPGMDEVVVGGRGLWRATITVYAPSGHSGSSRSVLGAVSRAARLVQLLDSADLPGPPNDGSGFPLAPKLSVTAIHGGQGFSVSPDRCEVNLDIRTTPAFDAQDAQTLVRKAVDELDAELPGPAPTRVEPIACWPPFRLQDDEQPAAALIQAATSLGIAVRTKTAGPSNIGNLLAAEGGIPATAGFGVPYVGLHGIDERAHLAELPQVYAVYHQAVLDLLSGG</sequence>
<dbReference type="InterPro" id="IPR002933">
    <property type="entry name" value="Peptidase_M20"/>
</dbReference>
<dbReference type="Gene3D" id="3.30.70.360">
    <property type="match status" value="1"/>
</dbReference>
<dbReference type="Pfam" id="PF01546">
    <property type="entry name" value="Peptidase_M20"/>
    <property type="match status" value="1"/>
</dbReference>
<gene>
    <name evidence="4" type="ORF">OHV25_38345</name>
</gene>
<evidence type="ECO:0000313" key="4">
    <source>
        <dbReference type="EMBL" id="WTU45017.1"/>
    </source>
</evidence>
<organism evidence="4">
    <name type="scientific">Streptomyces sp. NBC_00060</name>
    <dbReference type="NCBI Taxonomy" id="2975636"/>
    <lineage>
        <taxon>Bacteria</taxon>
        <taxon>Bacillati</taxon>
        <taxon>Actinomycetota</taxon>
        <taxon>Actinomycetes</taxon>
        <taxon>Kitasatosporales</taxon>
        <taxon>Streptomycetaceae</taxon>
        <taxon>Streptomyces</taxon>
    </lineage>
</organism>
<dbReference type="InterPro" id="IPR011650">
    <property type="entry name" value="Peptidase_M20_dimer"/>
</dbReference>
<dbReference type="GO" id="GO:0008777">
    <property type="term" value="F:acetylornithine deacetylase activity"/>
    <property type="evidence" value="ECO:0007669"/>
    <property type="project" value="TreeGrafter"/>
</dbReference>
<protein>
    <submittedName>
        <fullName evidence="4">M20/M25/M40 family metallo-hydrolase</fullName>
    </submittedName>
</protein>
<dbReference type="SUPFAM" id="SSF55031">
    <property type="entry name" value="Bacterial exopeptidase dimerisation domain"/>
    <property type="match status" value="1"/>
</dbReference>
<accession>A0AAU2HDK5</accession>
<dbReference type="Pfam" id="PF07687">
    <property type="entry name" value="M20_dimer"/>
    <property type="match status" value="1"/>
</dbReference>
<dbReference type="PANTHER" id="PTHR43808:SF31">
    <property type="entry name" value="N-ACETYL-L-CITRULLINE DEACETYLASE"/>
    <property type="match status" value="1"/>
</dbReference>
<dbReference type="EMBL" id="CP108253">
    <property type="protein sequence ID" value="WTU45017.1"/>
    <property type="molecule type" value="Genomic_DNA"/>
</dbReference>
<evidence type="ECO:0000256" key="1">
    <source>
        <dbReference type="ARBA" id="ARBA00022723"/>
    </source>
</evidence>
<dbReference type="PANTHER" id="PTHR43808">
    <property type="entry name" value="ACETYLORNITHINE DEACETYLASE"/>
    <property type="match status" value="1"/>
</dbReference>
<keyword evidence="2" id="KW-0378">Hydrolase</keyword>
<name>A0AAU2HDK5_9ACTN</name>
<dbReference type="Gene3D" id="3.40.630.10">
    <property type="entry name" value="Zn peptidases"/>
    <property type="match status" value="1"/>
</dbReference>
<evidence type="ECO:0000259" key="3">
    <source>
        <dbReference type="Pfam" id="PF07687"/>
    </source>
</evidence>
<dbReference type="SUPFAM" id="SSF53187">
    <property type="entry name" value="Zn-dependent exopeptidases"/>
    <property type="match status" value="1"/>
</dbReference>